<dbReference type="InParanoid" id="A0A482X1Z1"/>
<proteinExistence type="predicted"/>
<evidence type="ECO:0000256" key="1">
    <source>
        <dbReference type="SAM" id="MobiDB-lite"/>
    </source>
</evidence>
<comment type="caution">
    <text evidence="2">The sequence shown here is derived from an EMBL/GenBank/DDBJ whole genome shotgun (WGS) entry which is preliminary data.</text>
</comment>
<gene>
    <name evidence="2" type="ORF">LSTR_LSTR003424</name>
</gene>
<accession>A0A482X1Z1</accession>
<dbReference type="SMR" id="A0A482X1Z1"/>
<dbReference type="EMBL" id="QKKF02019605">
    <property type="protein sequence ID" value="RZF39763.1"/>
    <property type="molecule type" value="Genomic_DNA"/>
</dbReference>
<evidence type="ECO:0000313" key="3">
    <source>
        <dbReference type="Proteomes" id="UP000291343"/>
    </source>
</evidence>
<feature type="compositionally biased region" description="Basic and acidic residues" evidence="1">
    <location>
        <begin position="109"/>
        <end position="132"/>
    </location>
</feature>
<keyword evidence="3" id="KW-1185">Reference proteome</keyword>
<organism evidence="2 3">
    <name type="scientific">Laodelphax striatellus</name>
    <name type="common">Small brown planthopper</name>
    <name type="synonym">Delphax striatella</name>
    <dbReference type="NCBI Taxonomy" id="195883"/>
    <lineage>
        <taxon>Eukaryota</taxon>
        <taxon>Metazoa</taxon>
        <taxon>Ecdysozoa</taxon>
        <taxon>Arthropoda</taxon>
        <taxon>Hexapoda</taxon>
        <taxon>Insecta</taxon>
        <taxon>Pterygota</taxon>
        <taxon>Neoptera</taxon>
        <taxon>Paraneoptera</taxon>
        <taxon>Hemiptera</taxon>
        <taxon>Auchenorrhyncha</taxon>
        <taxon>Fulgoroidea</taxon>
        <taxon>Delphacidae</taxon>
        <taxon>Criomorphinae</taxon>
        <taxon>Laodelphax</taxon>
    </lineage>
</organism>
<reference evidence="2 3" key="1">
    <citation type="journal article" date="2017" name="Gigascience">
        <title>Genome sequence of the small brown planthopper, Laodelphax striatellus.</title>
        <authorList>
            <person name="Zhu J."/>
            <person name="Jiang F."/>
            <person name="Wang X."/>
            <person name="Yang P."/>
            <person name="Bao Y."/>
            <person name="Zhao W."/>
            <person name="Wang W."/>
            <person name="Lu H."/>
            <person name="Wang Q."/>
            <person name="Cui N."/>
            <person name="Li J."/>
            <person name="Chen X."/>
            <person name="Luo L."/>
            <person name="Yu J."/>
            <person name="Kang L."/>
            <person name="Cui F."/>
        </authorList>
    </citation>
    <scope>NUCLEOTIDE SEQUENCE [LARGE SCALE GENOMIC DNA]</scope>
    <source>
        <strain evidence="2">Lst14</strain>
    </source>
</reference>
<feature type="compositionally biased region" description="Basic residues" evidence="1">
    <location>
        <begin position="133"/>
        <end position="145"/>
    </location>
</feature>
<protein>
    <submittedName>
        <fullName evidence="2">Uncharacterized protein</fullName>
    </submittedName>
</protein>
<evidence type="ECO:0000313" key="2">
    <source>
        <dbReference type="EMBL" id="RZF39763.1"/>
    </source>
</evidence>
<name>A0A482X1Z1_LAOST</name>
<dbReference type="Proteomes" id="UP000291343">
    <property type="component" value="Unassembled WGS sequence"/>
</dbReference>
<sequence length="145" mass="16776">MCCVDTVLEAKVNRRSTVQYSRPSETSKALFVRQRPRQESVLQSTNISHYTTEGSEPARTFPLADHSSTEVKSRIVEAPEHNSGENRTTQLFRKELLSLQQCSPFSARITEEEREREDVAETTKERATDGRIHTNRQRKKINIKW</sequence>
<feature type="region of interest" description="Disordered" evidence="1">
    <location>
        <begin position="48"/>
        <end position="67"/>
    </location>
</feature>
<dbReference type="AlphaFoldDB" id="A0A482X1Z1"/>
<feature type="region of interest" description="Disordered" evidence="1">
    <location>
        <begin position="108"/>
        <end position="145"/>
    </location>
</feature>